<comment type="caution">
    <text evidence="1">The sequence shown here is derived from an EMBL/GenBank/DDBJ whole genome shotgun (WGS) entry which is preliminary data.</text>
</comment>
<evidence type="ECO:0000313" key="1">
    <source>
        <dbReference type="EMBL" id="KAF9736850.1"/>
    </source>
</evidence>
<sequence>MRCATHLGCLPAAAYPDRISQYTSRSAGTRWERSRMSTRAITDPPGAKSTRWQNEVAPQWPNHQHSGKCTPQLGELASCTWKMCADDIREVVGGCWEELGLYVDPHRIGTISWLHVDVPTRHNSPLLSPFSRAQICRKTSRNALELRCSLQHTLVHLHSSRAFDNQCDF</sequence>
<reference evidence="1" key="1">
    <citation type="journal article" date="2020" name="Mol. Plant Microbe Interact.">
        <title>Genome Sequence of the Biocontrol Agent Coniothyrium minitans strain Conio (IMI 134523).</title>
        <authorList>
            <person name="Patel D."/>
            <person name="Shittu T.A."/>
            <person name="Baroncelli R."/>
            <person name="Muthumeenakshi S."/>
            <person name="Osborne T.H."/>
            <person name="Janganan T.K."/>
            <person name="Sreenivasaprasad S."/>
        </authorList>
    </citation>
    <scope>NUCLEOTIDE SEQUENCE</scope>
    <source>
        <strain evidence="1">Conio</strain>
    </source>
</reference>
<keyword evidence="2" id="KW-1185">Reference proteome</keyword>
<protein>
    <submittedName>
        <fullName evidence="1">Uncharacterized protein</fullName>
    </submittedName>
</protein>
<dbReference type="OrthoDB" id="10394270at2759"/>
<gene>
    <name evidence="1" type="ORF">PMIN01_04629</name>
</gene>
<evidence type="ECO:0000313" key="2">
    <source>
        <dbReference type="Proteomes" id="UP000756921"/>
    </source>
</evidence>
<name>A0A9P6GM08_9PLEO</name>
<accession>A0A9P6GM08</accession>
<proteinExistence type="predicted"/>
<dbReference type="AlphaFoldDB" id="A0A9P6GM08"/>
<dbReference type="Proteomes" id="UP000756921">
    <property type="component" value="Unassembled WGS sequence"/>
</dbReference>
<organism evidence="1 2">
    <name type="scientific">Paraphaeosphaeria minitans</name>
    <dbReference type="NCBI Taxonomy" id="565426"/>
    <lineage>
        <taxon>Eukaryota</taxon>
        <taxon>Fungi</taxon>
        <taxon>Dikarya</taxon>
        <taxon>Ascomycota</taxon>
        <taxon>Pezizomycotina</taxon>
        <taxon>Dothideomycetes</taxon>
        <taxon>Pleosporomycetidae</taxon>
        <taxon>Pleosporales</taxon>
        <taxon>Massarineae</taxon>
        <taxon>Didymosphaeriaceae</taxon>
        <taxon>Paraphaeosphaeria</taxon>
    </lineage>
</organism>
<dbReference type="EMBL" id="WJXW01000004">
    <property type="protein sequence ID" value="KAF9736850.1"/>
    <property type="molecule type" value="Genomic_DNA"/>
</dbReference>